<evidence type="ECO:0000313" key="2">
    <source>
        <dbReference type="Proteomes" id="UP001213799"/>
    </source>
</evidence>
<accession>A0AAD6H5N4</accession>
<gene>
    <name evidence="1" type="ORF">N7537_001090</name>
</gene>
<reference evidence="1" key="1">
    <citation type="journal article" date="2023" name="IMA Fungus">
        <title>Comparative genomic study of the Penicillium genus elucidates a diverse pangenome and 15 lateral gene transfer events.</title>
        <authorList>
            <person name="Petersen C."/>
            <person name="Sorensen T."/>
            <person name="Nielsen M.R."/>
            <person name="Sondergaard T.E."/>
            <person name="Sorensen J.L."/>
            <person name="Fitzpatrick D.A."/>
            <person name="Frisvad J.C."/>
            <person name="Nielsen K.L."/>
        </authorList>
    </citation>
    <scope>NUCLEOTIDE SEQUENCE</scope>
    <source>
        <strain evidence="1">IBT 12815</strain>
    </source>
</reference>
<dbReference type="RefSeq" id="XP_056757143.1">
    <property type="nucleotide sequence ID" value="XM_056892148.1"/>
</dbReference>
<organism evidence="1 2">
    <name type="scientific">Penicillium hordei</name>
    <dbReference type="NCBI Taxonomy" id="40994"/>
    <lineage>
        <taxon>Eukaryota</taxon>
        <taxon>Fungi</taxon>
        <taxon>Dikarya</taxon>
        <taxon>Ascomycota</taxon>
        <taxon>Pezizomycotina</taxon>
        <taxon>Eurotiomycetes</taxon>
        <taxon>Eurotiomycetidae</taxon>
        <taxon>Eurotiales</taxon>
        <taxon>Aspergillaceae</taxon>
        <taxon>Penicillium</taxon>
    </lineage>
</organism>
<dbReference type="EMBL" id="JAQJAE010000001">
    <property type="protein sequence ID" value="KAJ5615976.1"/>
    <property type="molecule type" value="Genomic_DNA"/>
</dbReference>
<reference evidence="1" key="2">
    <citation type="submission" date="2023-01" db="EMBL/GenBank/DDBJ databases">
        <authorList>
            <person name="Petersen C."/>
        </authorList>
    </citation>
    <scope>NUCLEOTIDE SEQUENCE</scope>
    <source>
        <strain evidence="1">IBT 12815</strain>
    </source>
</reference>
<name>A0AAD6H5N4_9EURO</name>
<evidence type="ECO:0000313" key="1">
    <source>
        <dbReference type="EMBL" id="KAJ5615976.1"/>
    </source>
</evidence>
<dbReference type="GeneID" id="81582390"/>
<proteinExistence type="predicted"/>
<comment type="caution">
    <text evidence="1">The sequence shown here is derived from an EMBL/GenBank/DDBJ whole genome shotgun (WGS) entry which is preliminary data.</text>
</comment>
<dbReference type="AlphaFoldDB" id="A0AAD6H5N4"/>
<sequence>MQTTADRMDERTVLAEVSAVKFGNGTKSVYRFSSHAPPPQNLQDIRLEFYIFDLNGKILGLI</sequence>
<protein>
    <submittedName>
        <fullName evidence="1">Uncharacterized protein</fullName>
    </submittedName>
</protein>
<keyword evidence="2" id="KW-1185">Reference proteome</keyword>
<dbReference type="Proteomes" id="UP001213799">
    <property type="component" value="Unassembled WGS sequence"/>
</dbReference>